<evidence type="ECO:0000313" key="16">
    <source>
        <dbReference type="Proteomes" id="UP000315673"/>
    </source>
</evidence>
<evidence type="ECO:0000256" key="1">
    <source>
        <dbReference type="ARBA" id="ARBA00001970"/>
    </source>
</evidence>
<evidence type="ECO:0000256" key="7">
    <source>
        <dbReference type="ARBA" id="ARBA00022723"/>
    </source>
</evidence>
<keyword evidence="3" id="KW-0813">Transport</keyword>
<keyword evidence="8" id="KW-0249">Electron transport</keyword>
<dbReference type="OrthoDB" id="1247465at2"/>
<dbReference type="SUPFAM" id="SSF81342">
    <property type="entry name" value="Transmembrane di-heme cytochromes"/>
    <property type="match status" value="1"/>
</dbReference>
<dbReference type="InterPro" id="IPR052168">
    <property type="entry name" value="Cytochrome_b561_oxidase"/>
</dbReference>
<comment type="similarity">
    <text evidence="12">Belongs to the cytochrome b561 family.</text>
</comment>
<gene>
    <name evidence="15" type="ORF">FPZ24_01335</name>
</gene>
<evidence type="ECO:0000313" key="15">
    <source>
        <dbReference type="EMBL" id="QDZ06281.1"/>
    </source>
</evidence>
<evidence type="ECO:0000256" key="11">
    <source>
        <dbReference type="ARBA" id="ARBA00023136"/>
    </source>
</evidence>
<evidence type="ECO:0000256" key="12">
    <source>
        <dbReference type="ARBA" id="ARBA00037975"/>
    </source>
</evidence>
<organism evidence="15 16">
    <name type="scientific">Sphingomonas panacisoli</name>
    <dbReference type="NCBI Taxonomy" id="1813879"/>
    <lineage>
        <taxon>Bacteria</taxon>
        <taxon>Pseudomonadati</taxon>
        <taxon>Pseudomonadota</taxon>
        <taxon>Alphaproteobacteria</taxon>
        <taxon>Sphingomonadales</taxon>
        <taxon>Sphingomonadaceae</taxon>
        <taxon>Sphingomonas</taxon>
    </lineage>
</organism>
<keyword evidence="11 13" id="KW-0472">Membrane</keyword>
<evidence type="ECO:0000259" key="14">
    <source>
        <dbReference type="Pfam" id="PF01292"/>
    </source>
</evidence>
<keyword evidence="9 13" id="KW-1133">Transmembrane helix</keyword>
<dbReference type="GO" id="GO:0009055">
    <property type="term" value="F:electron transfer activity"/>
    <property type="evidence" value="ECO:0007669"/>
    <property type="project" value="InterPro"/>
</dbReference>
<dbReference type="Pfam" id="PF01292">
    <property type="entry name" value="Ni_hydr_CYTB"/>
    <property type="match status" value="1"/>
</dbReference>
<dbReference type="KEGG" id="spai:FPZ24_01335"/>
<keyword evidence="6 13" id="KW-0812">Transmembrane</keyword>
<dbReference type="InterPro" id="IPR011577">
    <property type="entry name" value="Cyt_b561_bac/Ni-Hgenase"/>
</dbReference>
<evidence type="ECO:0000256" key="3">
    <source>
        <dbReference type="ARBA" id="ARBA00022448"/>
    </source>
</evidence>
<dbReference type="Proteomes" id="UP000315673">
    <property type="component" value="Chromosome"/>
</dbReference>
<protein>
    <submittedName>
        <fullName evidence="15">Cytochrome b</fullName>
    </submittedName>
</protein>
<dbReference type="PANTHER" id="PTHR30529">
    <property type="entry name" value="CYTOCHROME B561"/>
    <property type="match status" value="1"/>
</dbReference>
<keyword evidence="10" id="KW-0408">Iron</keyword>
<keyword evidence="16" id="KW-1185">Reference proteome</keyword>
<keyword evidence="7" id="KW-0479">Metal-binding</keyword>
<comment type="cofactor">
    <cofactor evidence="1">
        <name>heme b</name>
        <dbReference type="ChEBI" id="CHEBI:60344"/>
    </cofactor>
</comment>
<dbReference type="GO" id="GO:0020037">
    <property type="term" value="F:heme binding"/>
    <property type="evidence" value="ECO:0007669"/>
    <property type="project" value="TreeGrafter"/>
</dbReference>
<feature type="domain" description="Cytochrome b561 bacterial/Ni-hydrogenase" evidence="14">
    <location>
        <begin position="5"/>
        <end position="187"/>
    </location>
</feature>
<feature type="transmembrane region" description="Helical" evidence="13">
    <location>
        <begin position="12"/>
        <end position="31"/>
    </location>
</feature>
<proteinExistence type="inferred from homology"/>
<dbReference type="EMBL" id="CP042306">
    <property type="protein sequence ID" value="QDZ06281.1"/>
    <property type="molecule type" value="Genomic_DNA"/>
</dbReference>
<evidence type="ECO:0000256" key="9">
    <source>
        <dbReference type="ARBA" id="ARBA00022989"/>
    </source>
</evidence>
<dbReference type="AlphaFoldDB" id="A0A5B8LDR0"/>
<evidence type="ECO:0000256" key="2">
    <source>
        <dbReference type="ARBA" id="ARBA00004651"/>
    </source>
</evidence>
<dbReference type="RefSeq" id="WP_146569365.1">
    <property type="nucleotide sequence ID" value="NZ_CP042306.1"/>
</dbReference>
<evidence type="ECO:0000256" key="5">
    <source>
        <dbReference type="ARBA" id="ARBA00022617"/>
    </source>
</evidence>
<evidence type="ECO:0000256" key="6">
    <source>
        <dbReference type="ARBA" id="ARBA00022692"/>
    </source>
</evidence>
<dbReference type="GO" id="GO:0022904">
    <property type="term" value="P:respiratory electron transport chain"/>
    <property type="evidence" value="ECO:0007669"/>
    <property type="project" value="InterPro"/>
</dbReference>
<name>A0A5B8LDR0_9SPHN</name>
<dbReference type="GO" id="GO:0046872">
    <property type="term" value="F:metal ion binding"/>
    <property type="evidence" value="ECO:0007669"/>
    <property type="project" value="UniProtKB-KW"/>
</dbReference>
<comment type="subcellular location">
    <subcellularLocation>
        <location evidence="2">Cell membrane</location>
        <topology evidence="2">Multi-pass membrane protein</topology>
    </subcellularLocation>
</comment>
<feature type="transmembrane region" description="Helical" evidence="13">
    <location>
        <begin position="146"/>
        <end position="168"/>
    </location>
</feature>
<dbReference type="InterPro" id="IPR016174">
    <property type="entry name" value="Di-haem_cyt_TM"/>
</dbReference>
<dbReference type="GO" id="GO:0005886">
    <property type="term" value="C:plasma membrane"/>
    <property type="evidence" value="ECO:0007669"/>
    <property type="project" value="UniProtKB-SubCell"/>
</dbReference>
<accession>A0A5B8LDR0</accession>
<dbReference type="PANTHER" id="PTHR30529:SF1">
    <property type="entry name" value="CYTOCHROME B561 HOMOLOG 2"/>
    <property type="match status" value="1"/>
</dbReference>
<reference evidence="15 16" key="1">
    <citation type="submission" date="2019-07" db="EMBL/GenBank/DDBJ databases">
        <title>Full genome sequence of Sphingomonas sp. 4R-6-7(HKS19).</title>
        <authorList>
            <person name="Im W.-T."/>
        </authorList>
    </citation>
    <scope>NUCLEOTIDE SEQUENCE [LARGE SCALE GENOMIC DNA]</scope>
    <source>
        <strain evidence="15 16">HKS19</strain>
    </source>
</reference>
<keyword evidence="4" id="KW-1003">Cell membrane</keyword>
<evidence type="ECO:0000256" key="4">
    <source>
        <dbReference type="ARBA" id="ARBA00022475"/>
    </source>
</evidence>
<feature type="transmembrane region" description="Helical" evidence="13">
    <location>
        <begin position="51"/>
        <end position="70"/>
    </location>
</feature>
<evidence type="ECO:0000256" key="13">
    <source>
        <dbReference type="SAM" id="Phobius"/>
    </source>
</evidence>
<feature type="transmembrane region" description="Helical" evidence="13">
    <location>
        <begin position="91"/>
        <end position="110"/>
    </location>
</feature>
<evidence type="ECO:0000256" key="10">
    <source>
        <dbReference type="ARBA" id="ARBA00023004"/>
    </source>
</evidence>
<sequence>METQRYTKIAILLHWLVALGIIANIALAWIWPLGDHNDAIAAYVRPMIDSHKSIGVTVLGLAILRLLWRLGHKPPPYPASYKAWEATLSHVVHWGLYFVILAMPITGWVMDSAWKDAATHPMLFFGTFEWPRLGFIMNLPHDTKEWVHSTFGAAHGYIAYLVYALFLMHLGGALKHQFQGHPELQRMGIGN</sequence>
<keyword evidence="5" id="KW-0349">Heme</keyword>
<evidence type="ECO:0000256" key="8">
    <source>
        <dbReference type="ARBA" id="ARBA00022982"/>
    </source>
</evidence>